<accession>A0A0C9MYW4</accession>
<organism evidence="1">
    <name type="scientific">Mucor ambiguus</name>
    <dbReference type="NCBI Taxonomy" id="91626"/>
    <lineage>
        <taxon>Eukaryota</taxon>
        <taxon>Fungi</taxon>
        <taxon>Fungi incertae sedis</taxon>
        <taxon>Mucoromycota</taxon>
        <taxon>Mucoromycotina</taxon>
        <taxon>Mucoromycetes</taxon>
        <taxon>Mucorales</taxon>
        <taxon>Mucorineae</taxon>
        <taxon>Mucoraceae</taxon>
        <taxon>Mucor</taxon>
    </lineage>
</organism>
<gene>
    <name evidence="1" type="ORF">MAM1_0162d06970</name>
</gene>
<dbReference type="Proteomes" id="UP000053815">
    <property type="component" value="Unassembled WGS sequence"/>
</dbReference>
<dbReference type="OrthoDB" id="10454746at2759"/>
<evidence type="ECO:0000313" key="1">
    <source>
        <dbReference type="EMBL" id="GAN07473.1"/>
    </source>
</evidence>
<proteinExistence type="predicted"/>
<sequence length="131" mass="15018">MLLQESQRVLQNHLVHALTENMPRKQRISLDNQQDNLMPIVSSTAASSSSQIQSSTAAAPEQQQHGYEIMQCRGWIMNRRVWLQATCHALYVLYVSRYASRLYLTFILYASSQTHQHTARTSLLLTQQMPA</sequence>
<dbReference type="AlphaFoldDB" id="A0A0C9MYW4"/>
<dbReference type="EMBL" id="DF836451">
    <property type="protein sequence ID" value="GAN07473.1"/>
    <property type="molecule type" value="Genomic_DNA"/>
</dbReference>
<protein>
    <submittedName>
        <fullName evidence="1">Uncharacterized protein</fullName>
    </submittedName>
</protein>
<reference evidence="1" key="1">
    <citation type="submission" date="2014-09" db="EMBL/GenBank/DDBJ databases">
        <title>Draft genome sequence of an oleaginous Mucoromycotina fungus Mucor ambiguus NBRC6742.</title>
        <authorList>
            <person name="Takeda I."/>
            <person name="Yamane N."/>
            <person name="Morita T."/>
            <person name="Tamano K."/>
            <person name="Machida M."/>
            <person name="Baker S."/>
            <person name="Koike H."/>
        </authorList>
    </citation>
    <scope>NUCLEOTIDE SEQUENCE</scope>
    <source>
        <strain evidence="1">NBRC 6742</strain>
    </source>
</reference>
<evidence type="ECO:0000313" key="2">
    <source>
        <dbReference type="Proteomes" id="UP000053815"/>
    </source>
</evidence>
<name>A0A0C9MYW4_9FUNG</name>
<keyword evidence="2" id="KW-1185">Reference proteome</keyword>